<accession>A0A6A6JG39</accession>
<dbReference type="GeneID" id="54548129"/>
<dbReference type="EMBL" id="ML986500">
    <property type="protein sequence ID" value="KAF2274948.1"/>
    <property type="molecule type" value="Genomic_DNA"/>
</dbReference>
<protein>
    <recommendedName>
        <fullName evidence="3">Bacteriocin</fullName>
    </recommendedName>
</protein>
<keyword evidence="2" id="KW-1185">Reference proteome</keyword>
<sequence>LRETASNIADPRKREKLLRDAYDKEVEAHGASKKARMLASGAFQGGVGGAGIGTAVGAGVGTVVGTLVGGVTAIPTTGLGALVGSGVGAIHGPWIKLP</sequence>
<reference evidence="1" key="1">
    <citation type="journal article" date="2020" name="Stud. Mycol.">
        <title>101 Dothideomycetes genomes: a test case for predicting lifestyles and emergence of pathogens.</title>
        <authorList>
            <person name="Haridas S."/>
            <person name="Albert R."/>
            <person name="Binder M."/>
            <person name="Bloem J."/>
            <person name="Labutti K."/>
            <person name="Salamov A."/>
            <person name="Andreopoulos B."/>
            <person name="Baker S."/>
            <person name="Barry K."/>
            <person name="Bills G."/>
            <person name="Bluhm B."/>
            <person name="Cannon C."/>
            <person name="Castanera R."/>
            <person name="Culley D."/>
            <person name="Daum C."/>
            <person name="Ezra D."/>
            <person name="Gonzalez J."/>
            <person name="Henrissat B."/>
            <person name="Kuo A."/>
            <person name="Liang C."/>
            <person name="Lipzen A."/>
            <person name="Lutzoni F."/>
            <person name="Magnuson J."/>
            <person name="Mondo S."/>
            <person name="Nolan M."/>
            <person name="Ohm R."/>
            <person name="Pangilinan J."/>
            <person name="Park H.-J."/>
            <person name="Ramirez L."/>
            <person name="Alfaro M."/>
            <person name="Sun H."/>
            <person name="Tritt A."/>
            <person name="Yoshinaga Y."/>
            <person name="Zwiers L.-H."/>
            <person name="Turgeon B."/>
            <person name="Goodwin S."/>
            <person name="Spatafora J."/>
            <person name="Crous P."/>
            <person name="Grigoriev I."/>
        </authorList>
    </citation>
    <scope>NUCLEOTIDE SEQUENCE</scope>
    <source>
        <strain evidence="1">CBS 379.55</strain>
    </source>
</reference>
<feature type="non-terminal residue" evidence="1">
    <location>
        <position position="98"/>
    </location>
</feature>
<dbReference type="AlphaFoldDB" id="A0A6A6JG39"/>
<proteinExistence type="predicted"/>
<dbReference type="RefSeq" id="XP_033652487.1">
    <property type="nucleotide sequence ID" value="XM_033794954.1"/>
</dbReference>
<dbReference type="Proteomes" id="UP000800097">
    <property type="component" value="Unassembled WGS sequence"/>
</dbReference>
<dbReference type="OrthoDB" id="4158987at2759"/>
<evidence type="ECO:0000313" key="2">
    <source>
        <dbReference type="Proteomes" id="UP000800097"/>
    </source>
</evidence>
<evidence type="ECO:0008006" key="3">
    <source>
        <dbReference type="Google" id="ProtNLM"/>
    </source>
</evidence>
<organism evidence="1 2">
    <name type="scientific">Westerdykella ornata</name>
    <dbReference type="NCBI Taxonomy" id="318751"/>
    <lineage>
        <taxon>Eukaryota</taxon>
        <taxon>Fungi</taxon>
        <taxon>Dikarya</taxon>
        <taxon>Ascomycota</taxon>
        <taxon>Pezizomycotina</taxon>
        <taxon>Dothideomycetes</taxon>
        <taxon>Pleosporomycetidae</taxon>
        <taxon>Pleosporales</taxon>
        <taxon>Sporormiaceae</taxon>
        <taxon>Westerdykella</taxon>
    </lineage>
</organism>
<evidence type="ECO:0000313" key="1">
    <source>
        <dbReference type="EMBL" id="KAF2274948.1"/>
    </source>
</evidence>
<gene>
    <name evidence="1" type="ORF">EI97DRAFT_360920</name>
</gene>
<feature type="non-terminal residue" evidence="1">
    <location>
        <position position="1"/>
    </location>
</feature>
<name>A0A6A6JG39_WESOR</name>